<organism evidence="2 3">
    <name type="scientific">Vreelandella malpeensis</name>
    <dbReference type="NCBI Taxonomy" id="1172368"/>
    <lineage>
        <taxon>Bacteria</taxon>
        <taxon>Pseudomonadati</taxon>
        <taxon>Pseudomonadota</taxon>
        <taxon>Gammaproteobacteria</taxon>
        <taxon>Oceanospirillales</taxon>
        <taxon>Halomonadaceae</taxon>
        <taxon>Vreelandella</taxon>
    </lineage>
</organism>
<keyword evidence="1" id="KW-0472">Membrane</keyword>
<accession>A0ABS8DNV4</accession>
<dbReference type="SUPFAM" id="SSF82714">
    <property type="entry name" value="Multidrug efflux transporter AcrB TolC docking domain, DN and DC subdomains"/>
    <property type="match status" value="2"/>
</dbReference>
<feature type="transmembrane region" description="Helical" evidence="1">
    <location>
        <begin position="910"/>
        <end position="935"/>
    </location>
</feature>
<evidence type="ECO:0000256" key="1">
    <source>
        <dbReference type="SAM" id="Phobius"/>
    </source>
</evidence>
<dbReference type="Gene3D" id="3.30.2090.10">
    <property type="entry name" value="Multidrug efflux transporter AcrB TolC docking domain, DN and DC subdomains"/>
    <property type="match status" value="2"/>
</dbReference>
<dbReference type="PANTHER" id="PTHR32063:SF33">
    <property type="entry name" value="RND SUPERFAMILY EFFLUX PUMP PERMEASE COMPONENT"/>
    <property type="match status" value="1"/>
</dbReference>
<dbReference type="EMBL" id="WHVL01000001">
    <property type="protein sequence ID" value="MCB8887964.1"/>
    <property type="molecule type" value="Genomic_DNA"/>
</dbReference>
<dbReference type="PANTHER" id="PTHR32063">
    <property type="match status" value="1"/>
</dbReference>
<dbReference type="InterPro" id="IPR001036">
    <property type="entry name" value="Acrflvin-R"/>
</dbReference>
<proteinExistence type="predicted"/>
<evidence type="ECO:0000313" key="3">
    <source>
        <dbReference type="Proteomes" id="UP001319882"/>
    </source>
</evidence>
<feature type="transmembrane region" description="Helical" evidence="1">
    <location>
        <begin position="429"/>
        <end position="450"/>
    </location>
</feature>
<dbReference type="Gene3D" id="3.30.70.1320">
    <property type="entry name" value="Multidrug efflux transporter AcrB pore domain like"/>
    <property type="match status" value="1"/>
</dbReference>
<dbReference type="RefSeq" id="WP_227388564.1">
    <property type="nucleotide sequence ID" value="NZ_JBHSCJ010000003.1"/>
</dbReference>
<dbReference type="Pfam" id="PF00873">
    <property type="entry name" value="ACR_tran"/>
    <property type="match status" value="1"/>
</dbReference>
<feature type="transmembrane region" description="Helical" evidence="1">
    <location>
        <begin position="358"/>
        <end position="378"/>
    </location>
</feature>
<feature type="transmembrane region" description="Helical" evidence="1">
    <location>
        <begin position="884"/>
        <end position="904"/>
    </location>
</feature>
<gene>
    <name evidence="2" type="ORF">GEV37_02320</name>
</gene>
<feature type="transmembrane region" description="Helical" evidence="1">
    <location>
        <begin position="531"/>
        <end position="550"/>
    </location>
</feature>
<dbReference type="SUPFAM" id="SSF82866">
    <property type="entry name" value="Multidrug efflux transporter AcrB transmembrane domain"/>
    <property type="match status" value="2"/>
</dbReference>
<dbReference type="InterPro" id="IPR027463">
    <property type="entry name" value="AcrB_DN_DC_subdom"/>
</dbReference>
<keyword evidence="1" id="KW-0812">Transmembrane</keyword>
<feature type="transmembrane region" description="Helical" evidence="1">
    <location>
        <begin position="987"/>
        <end position="1013"/>
    </location>
</feature>
<feature type="transmembrane region" description="Helical" evidence="1">
    <location>
        <begin position="956"/>
        <end position="975"/>
    </location>
</feature>
<sequence length="1033" mass="111706">MMRKGPLAWMVDHGVAPNLLMVLFIVGGLMASLAIKKEVFPDFESETVQVSISYPGATPEDIEQSLLLPVEAAVTNVEGIDELTATANEGSGVVQATLIDGVDVMRVYQEIQQAVNAITTFPNAADPPRFTLAGFSRGVMRLQVYGNASLGALHDAAEDVRAELQATSGISRAELSGNRDREIQVLLDEEAIERFGLDHQALAARIAEEALDLASGQLTTAEGEWLIRYQGRRNSAAEFARLPILTTAQGAPVELGQIAEVREGFAEVGREEFYNGQRGLSVDVYQVGDQTPTSISHAVNGELERLRASLPEGIFLDVSRDSSEVYEDRLGLLLKNAWMGLALVMILMALFLEARLAFWVTLGIPTAFLGAMLFLPWIGVSLNMMSMFAFIIALGIVVDDAIMVGENIYSYREQGYSLRDAAVKGAQEIAVPLTFAILSNVVAFLPLLFLPGFLGLIFAVVPVVVITVFLISLVEALFILPAHLAHSRKPRQTPAWQRPLERLRQRLQGGLHAFTYQRFEPFLQRALNQRLLSVSLGIALLLVVLAWAMSGRLGFSLMPRVESDQVQASVTLPIGSHISVSRELSQQLLDAAETLSEREPTLAFESTRSRLDGESLEVTLDIARDSLDAWPPSRIATEWRELVGDLVGAQSVRFASDVGGPGSGAALSLRLSHPNTQVLEAAAQRLADQLGEYGLTDIDSGLGDGKPQLEMRLSAEGRALGLTGSDLAQALRGPLQGATAIEQFIGRQEVSVEVRLPEQDRASLNALYRLPVRTPEGLSIPLSRAADITLSQASSSLSRIDGRRIITVTADAEGDQAINQVLSTLQEDVFPTLTNTWPGLEVTLGGRQQDTADNLATLRTAMWLMLAALYALLAIPFRSYLQPLLVMAAIPFGLVGAVAGHVLMGFGLSIISLLGMLALSGVVINDALVLIDYANRKRREGMAAREAIVAAATRRMRPIMMTTLTTFLGLAPMILETSRQARFMIPMAISLGFGMLFATAILLIIVPCLYLGLENVRERLSAPSAPSSEGASS</sequence>
<dbReference type="PRINTS" id="PR00702">
    <property type="entry name" value="ACRIFLAVINRP"/>
</dbReference>
<feature type="transmembrane region" description="Helical" evidence="1">
    <location>
        <begin position="330"/>
        <end position="351"/>
    </location>
</feature>
<keyword evidence="1" id="KW-1133">Transmembrane helix</keyword>
<feature type="transmembrane region" description="Helical" evidence="1">
    <location>
        <begin position="384"/>
        <end position="409"/>
    </location>
</feature>
<feature type="transmembrane region" description="Helical" evidence="1">
    <location>
        <begin position="456"/>
        <end position="480"/>
    </location>
</feature>
<feature type="transmembrane region" description="Helical" evidence="1">
    <location>
        <begin position="860"/>
        <end position="877"/>
    </location>
</feature>
<reference evidence="2 3" key="1">
    <citation type="journal article" date="2021" name="Sci. Rep.">
        <title>Genome analysis of a halophilic bacterium Halomonas malpeensis YU-PRIM-29(T) reveals its exopolysaccharide and pigment producing capabilities.</title>
        <authorList>
            <person name="Athmika"/>
            <person name="Ghate S.D."/>
            <person name="Arun A.B."/>
            <person name="Rao S.S."/>
            <person name="Kumar S.T.A."/>
            <person name="Kandiyil M.K."/>
            <person name="Saptami K."/>
            <person name="Rekha P.D."/>
        </authorList>
    </citation>
    <scope>NUCLEOTIDE SEQUENCE [LARGE SCALE GENOMIC DNA]</scope>
    <source>
        <strain evidence="3">prim 29</strain>
    </source>
</reference>
<dbReference type="Gene3D" id="3.30.70.1430">
    <property type="entry name" value="Multidrug efflux transporter AcrB pore domain"/>
    <property type="match status" value="2"/>
</dbReference>
<name>A0ABS8DNV4_9GAMM</name>
<dbReference type="Gene3D" id="1.20.1640.10">
    <property type="entry name" value="Multidrug efflux transporter AcrB transmembrane domain"/>
    <property type="match status" value="2"/>
</dbReference>
<evidence type="ECO:0000313" key="2">
    <source>
        <dbReference type="EMBL" id="MCB8887964.1"/>
    </source>
</evidence>
<dbReference type="SUPFAM" id="SSF82693">
    <property type="entry name" value="Multidrug efflux transporter AcrB pore domain, PN1, PN2, PC1 and PC2 subdomains"/>
    <property type="match status" value="2"/>
</dbReference>
<dbReference type="Proteomes" id="UP001319882">
    <property type="component" value="Unassembled WGS sequence"/>
</dbReference>
<protein>
    <submittedName>
        <fullName evidence="2">Efflux RND transporter permease subunit</fullName>
    </submittedName>
</protein>
<comment type="caution">
    <text evidence="2">The sequence shown here is derived from an EMBL/GenBank/DDBJ whole genome shotgun (WGS) entry which is preliminary data.</text>
</comment>
<keyword evidence="3" id="KW-1185">Reference proteome</keyword>
<dbReference type="Gene3D" id="3.30.70.1440">
    <property type="entry name" value="Multidrug efflux transporter AcrB pore domain"/>
    <property type="match status" value="1"/>
</dbReference>